<organism evidence="1 2">
    <name type="scientific">Helicoverpa armigera</name>
    <name type="common">Cotton bollworm</name>
    <name type="synonym">Heliothis armigera</name>
    <dbReference type="NCBI Taxonomy" id="29058"/>
    <lineage>
        <taxon>Eukaryota</taxon>
        <taxon>Metazoa</taxon>
        <taxon>Ecdysozoa</taxon>
        <taxon>Arthropoda</taxon>
        <taxon>Hexapoda</taxon>
        <taxon>Insecta</taxon>
        <taxon>Pterygota</taxon>
        <taxon>Neoptera</taxon>
        <taxon>Endopterygota</taxon>
        <taxon>Lepidoptera</taxon>
        <taxon>Glossata</taxon>
        <taxon>Ditrysia</taxon>
        <taxon>Noctuoidea</taxon>
        <taxon>Noctuidae</taxon>
        <taxon>Heliothinae</taxon>
        <taxon>Helicoverpa</taxon>
    </lineage>
</organism>
<reference evidence="1 2" key="1">
    <citation type="journal article" date="2017" name="BMC Biol.">
        <title>Genomic innovations, transcriptional plasticity and gene loss underlying the evolution and divergence of two highly polyphagous and invasive Helicoverpa pest species.</title>
        <authorList>
            <person name="Pearce S.L."/>
            <person name="Clarke D.F."/>
            <person name="East P.D."/>
            <person name="Elfekih S."/>
            <person name="Gordon K.H."/>
            <person name="Jermiin L.S."/>
            <person name="McGaughran A."/>
            <person name="Oakeshott J.G."/>
            <person name="Papanikolaou A."/>
            <person name="Perera O.P."/>
            <person name="Rane R.V."/>
            <person name="Richards S."/>
            <person name="Tay W.T."/>
            <person name="Walsh T.K."/>
            <person name="Anderson A."/>
            <person name="Anderson C.J."/>
            <person name="Asgari S."/>
            <person name="Board P.G."/>
            <person name="Bretschneider A."/>
            <person name="Campbell P.M."/>
            <person name="Chertemps T."/>
            <person name="Christeller J.T."/>
            <person name="Coppin C.W."/>
            <person name="Downes S.J."/>
            <person name="Duan G."/>
            <person name="Farnsworth C.A."/>
            <person name="Good R.T."/>
            <person name="Han L.B."/>
            <person name="Han Y.C."/>
            <person name="Hatje K."/>
            <person name="Horne I."/>
            <person name="Huang Y.P."/>
            <person name="Hughes D.S."/>
            <person name="Jacquin-Joly E."/>
            <person name="James W."/>
            <person name="Jhangiani S."/>
            <person name="Kollmar M."/>
            <person name="Kuwar S.S."/>
            <person name="Li S."/>
            <person name="Liu N.Y."/>
            <person name="Maibeche M.T."/>
            <person name="Miller J.R."/>
            <person name="Montagne N."/>
            <person name="Perry T."/>
            <person name="Qu J."/>
            <person name="Song S.V."/>
            <person name="Sutton G.G."/>
            <person name="Vogel H."/>
            <person name="Walenz B.P."/>
            <person name="Xu W."/>
            <person name="Zhang H.J."/>
            <person name="Zou Z."/>
            <person name="Batterham P."/>
            <person name="Edwards O.R."/>
            <person name="Feyereisen R."/>
            <person name="Gibbs R.A."/>
            <person name="Heckel D.G."/>
            <person name="McGrath A."/>
            <person name="Robin C."/>
            <person name="Scherer S.E."/>
            <person name="Worley K.C."/>
            <person name="Wu Y.D."/>
        </authorList>
    </citation>
    <scope>NUCLEOTIDE SEQUENCE [LARGE SCALE GENOMIC DNA]</scope>
    <source>
        <strain evidence="1">Harm_GR_Male_#8</strain>
        <tissue evidence="1">Whole organism</tissue>
    </source>
</reference>
<gene>
    <name evidence="1" type="primary">HaOG213735</name>
    <name evidence="1" type="ORF">B5X24_HaOG213735</name>
</gene>
<dbReference type="Proteomes" id="UP000249218">
    <property type="component" value="Unassembled WGS sequence"/>
</dbReference>
<sequence length="156" mass="18026">MDSLLTIFVLTGYRPRLRSHPRHWIPVKHGKADEKEKAPCKLRAKTTKDTEKEEKRKTALALCFLCKRKKFIPVPKEPSLLSLATTLNDSCCQCCRILACYLKEVINCLFCMINCRIPCMQFEELFCDLLDATGCMFTDFFKFIRAFLKVCVGTKD</sequence>
<keyword evidence="2" id="KW-1185">Reference proteome</keyword>
<name>A0A2W1B4L4_HELAM</name>
<protein>
    <submittedName>
        <fullName evidence="1">Uncharacterized protein</fullName>
    </submittedName>
</protein>
<accession>A0A2W1B4L4</accession>
<proteinExistence type="predicted"/>
<evidence type="ECO:0000313" key="1">
    <source>
        <dbReference type="EMBL" id="PZC71269.1"/>
    </source>
</evidence>
<dbReference type="EMBL" id="KZ150349">
    <property type="protein sequence ID" value="PZC71269.1"/>
    <property type="molecule type" value="Genomic_DNA"/>
</dbReference>
<evidence type="ECO:0000313" key="2">
    <source>
        <dbReference type="Proteomes" id="UP000249218"/>
    </source>
</evidence>
<dbReference type="AlphaFoldDB" id="A0A2W1B4L4"/>